<protein>
    <recommendedName>
        <fullName evidence="1">Amine oxidase domain-containing protein</fullName>
    </recommendedName>
</protein>
<name>A0A383E8U1_9ZZZZ</name>
<feature type="domain" description="Amine oxidase" evidence="1">
    <location>
        <begin position="10"/>
        <end position="135"/>
    </location>
</feature>
<proteinExistence type="predicted"/>
<dbReference type="PANTHER" id="PTHR42923:SF17">
    <property type="entry name" value="AMINE OXIDASE DOMAIN-CONTAINING PROTEIN"/>
    <property type="match status" value="1"/>
</dbReference>
<dbReference type="EMBL" id="UINC01223792">
    <property type="protein sequence ID" value="SVE53131.1"/>
    <property type="molecule type" value="Genomic_DNA"/>
</dbReference>
<organism evidence="2">
    <name type="scientific">marine metagenome</name>
    <dbReference type="NCBI Taxonomy" id="408172"/>
    <lineage>
        <taxon>unclassified sequences</taxon>
        <taxon>metagenomes</taxon>
        <taxon>ecological metagenomes</taxon>
    </lineage>
</organism>
<dbReference type="InterPro" id="IPR002937">
    <property type="entry name" value="Amino_oxidase"/>
</dbReference>
<dbReference type="SUPFAM" id="SSF51905">
    <property type="entry name" value="FAD/NAD(P)-binding domain"/>
    <property type="match status" value="1"/>
</dbReference>
<evidence type="ECO:0000313" key="2">
    <source>
        <dbReference type="EMBL" id="SVE53131.1"/>
    </source>
</evidence>
<sequence>MEIAIIGAGISGLVAARELYEENELTIFESEERIGGHTHTVDVETRSGSYAIDTGFIVFNELNCPNFSSLVRELGIPTRKTTMSFSVRCDKSGLEYNGATLNTIFSQRRNLLRPRFLGMLLDIMKFHRKAASALEAGDDVSVADFARENGLGAAFYEDYLVPLGSALWSSSADQFEGFPIRFVAEFMSNHQMLQSSGRP</sequence>
<dbReference type="InterPro" id="IPR036188">
    <property type="entry name" value="FAD/NAD-bd_sf"/>
</dbReference>
<feature type="non-terminal residue" evidence="2">
    <location>
        <position position="199"/>
    </location>
</feature>
<reference evidence="2" key="1">
    <citation type="submission" date="2018-05" db="EMBL/GenBank/DDBJ databases">
        <authorList>
            <person name="Lanie J.A."/>
            <person name="Ng W.-L."/>
            <person name="Kazmierczak K.M."/>
            <person name="Andrzejewski T.M."/>
            <person name="Davidsen T.M."/>
            <person name="Wayne K.J."/>
            <person name="Tettelin H."/>
            <person name="Glass J.I."/>
            <person name="Rusch D."/>
            <person name="Podicherti R."/>
            <person name="Tsui H.-C.T."/>
            <person name="Winkler M.E."/>
        </authorList>
    </citation>
    <scope>NUCLEOTIDE SEQUENCE</scope>
</reference>
<dbReference type="PANTHER" id="PTHR42923">
    <property type="entry name" value="PROTOPORPHYRINOGEN OXIDASE"/>
    <property type="match status" value="1"/>
</dbReference>
<dbReference type="InterPro" id="IPR050464">
    <property type="entry name" value="Zeta_carotene_desat/Oxidored"/>
</dbReference>
<gene>
    <name evidence="2" type="ORF">METZ01_LOCUS505985</name>
</gene>
<dbReference type="AlphaFoldDB" id="A0A383E8U1"/>
<dbReference type="Gene3D" id="3.50.50.60">
    <property type="entry name" value="FAD/NAD(P)-binding domain"/>
    <property type="match status" value="1"/>
</dbReference>
<evidence type="ECO:0000259" key="1">
    <source>
        <dbReference type="Pfam" id="PF01593"/>
    </source>
</evidence>
<accession>A0A383E8U1</accession>
<dbReference type="GO" id="GO:0016491">
    <property type="term" value="F:oxidoreductase activity"/>
    <property type="evidence" value="ECO:0007669"/>
    <property type="project" value="InterPro"/>
</dbReference>
<dbReference type="Pfam" id="PF01593">
    <property type="entry name" value="Amino_oxidase"/>
    <property type="match status" value="1"/>
</dbReference>